<accession>A0A1A7XMN5</accession>
<dbReference type="GO" id="GO:0005886">
    <property type="term" value="C:plasma membrane"/>
    <property type="evidence" value="ECO:0007669"/>
    <property type="project" value="UniProtKB-SubCell"/>
</dbReference>
<dbReference type="GO" id="GO:0051726">
    <property type="term" value="P:regulation of cell cycle"/>
    <property type="evidence" value="ECO:0007669"/>
    <property type="project" value="InterPro"/>
</dbReference>
<comment type="subcellular location">
    <subcellularLocation>
        <location evidence="1">Cell membrane</location>
    </subcellularLocation>
</comment>
<evidence type="ECO:0000256" key="2">
    <source>
        <dbReference type="ARBA" id="ARBA00022475"/>
    </source>
</evidence>
<reference evidence="7" key="2">
    <citation type="submission" date="2016-06" db="EMBL/GenBank/DDBJ databases">
        <title>The genome of a short-lived fish provides insights into sex chromosome evolution and the genetic control of aging.</title>
        <authorList>
            <person name="Reichwald K."/>
            <person name="Felder M."/>
            <person name="Petzold A."/>
            <person name="Koch P."/>
            <person name="Groth M."/>
            <person name="Platzer M."/>
        </authorList>
    </citation>
    <scope>NUCLEOTIDE SEQUENCE</scope>
    <source>
        <tissue evidence="7">Brain</tissue>
    </source>
</reference>
<keyword evidence="5" id="KW-0325">Glycoprotein</keyword>
<name>A0A1A7XMN5_9TELE</name>
<sequence length="194" mass="21721">MEARQRCEEDSGCHASLAAYLSHCGQLFNGRKCSTKCKATIQQMLFSPNGMLLNRCVCDGVERPFCEMVKENMSKLCSIGDHSVLSDQDGEDLYEDEDYELQDCFIELFLVPPPLPHARLYCCHNTWSSEAAGWKSQTCWVCRCSPEITAAKAERLSFPHNTCLSLGCGKLETRIHTVGITIYVHIPFTGAARD</sequence>
<evidence type="ECO:0000256" key="1">
    <source>
        <dbReference type="ARBA" id="ARBA00004236"/>
    </source>
</evidence>
<evidence type="ECO:0000256" key="3">
    <source>
        <dbReference type="ARBA" id="ARBA00022729"/>
    </source>
</evidence>
<organism evidence="7">
    <name type="scientific">Iconisemion striatum</name>
    <dbReference type="NCBI Taxonomy" id="60296"/>
    <lineage>
        <taxon>Eukaryota</taxon>
        <taxon>Metazoa</taxon>
        <taxon>Chordata</taxon>
        <taxon>Craniata</taxon>
        <taxon>Vertebrata</taxon>
        <taxon>Euteleostomi</taxon>
        <taxon>Actinopterygii</taxon>
        <taxon>Neopterygii</taxon>
        <taxon>Teleostei</taxon>
        <taxon>Neoteleostei</taxon>
        <taxon>Acanthomorphata</taxon>
        <taxon>Ovalentaria</taxon>
        <taxon>Atherinomorphae</taxon>
        <taxon>Cyprinodontiformes</taxon>
        <taxon>Nothobranchiidae</taxon>
        <taxon>Iconisemion</taxon>
    </lineage>
</organism>
<dbReference type="Pfam" id="PF02351">
    <property type="entry name" value="GDNF"/>
    <property type="match status" value="1"/>
</dbReference>
<dbReference type="SMART" id="SM00907">
    <property type="entry name" value="GDNF"/>
    <property type="match status" value="1"/>
</dbReference>
<feature type="domain" description="GDNF/GAS1" evidence="6">
    <location>
        <begin position="1"/>
        <end position="77"/>
    </location>
</feature>
<keyword evidence="4" id="KW-0472">Membrane</keyword>
<reference evidence="7" key="1">
    <citation type="submission" date="2016-05" db="EMBL/GenBank/DDBJ databases">
        <authorList>
            <person name="Lavstsen T."/>
            <person name="Jespersen J.S."/>
        </authorList>
    </citation>
    <scope>NUCLEOTIDE SEQUENCE</scope>
    <source>
        <tissue evidence="7">Brain</tissue>
    </source>
</reference>
<gene>
    <name evidence="7" type="primary">Nfu_g_1_012468</name>
</gene>
<dbReference type="EMBL" id="HADW01017951">
    <property type="protein sequence ID" value="SBP19351.1"/>
    <property type="molecule type" value="Transcribed_RNA"/>
</dbReference>
<evidence type="ECO:0000256" key="4">
    <source>
        <dbReference type="ARBA" id="ARBA00023136"/>
    </source>
</evidence>
<keyword evidence="3" id="KW-0732">Signal</keyword>
<dbReference type="AlphaFoldDB" id="A0A1A7XMN5"/>
<dbReference type="InterPro" id="IPR016017">
    <property type="entry name" value="GDNF/GAS1"/>
</dbReference>
<evidence type="ECO:0000259" key="6">
    <source>
        <dbReference type="SMART" id="SM00907"/>
    </source>
</evidence>
<dbReference type="InterPro" id="IPR039596">
    <property type="entry name" value="GAS1"/>
</dbReference>
<dbReference type="PANTHER" id="PTHR16840">
    <property type="entry name" value="GROWTH ARREST-SPECIFIC PROTEIN 1"/>
    <property type="match status" value="1"/>
</dbReference>
<evidence type="ECO:0000256" key="5">
    <source>
        <dbReference type="ARBA" id="ARBA00023180"/>
    </source>
</evidence>
<proteinExistence type="predicted"/>
<evidence type="ECO:0000313" key="7">
    <source>
        <dbReference type="EMBL" id="SBP19351.1"/>
    </source>
</evidence>
<dbReference type="PANTHER" id="PTHR16840:SF8">
    <property type="entry name" value="GROWTH ARREST-SPECIFIC PROTEIN 1-LIKE"/>
    <property type="match status" value="1"/>
</dbReference>
<keyword evidence="2" id="KW-1003">Cell membrane</keyword>
<protein>
    <recommendedName>
        <fullName evidence="6">GDNF/GAS1 domain-containing protein</fullName>
    </recommendedName>
</protein>